<dbReference type="SMART" id="SM00226">
    <property type="entry name" value="LMWPc"/>
    <property type="match status" value="1"/>
</dbReference>
<evidence type="ECO:0000313" key="8">
    <source>
        <dbReference type="EMBL" id="QHI70875.1"/>
    </source>
</evidence>
<dbReference type="PANTHER" id="PTHR11717:SF31">
    <property type="entry name" value="LOW MOLECULAR WEIGHT PROTEIN-TYROSINE-PHOSPHATASE ETP-RELATED"/>
    <property type="match status" value="1"/>
</dbReference>
<dbReference type="CDD" id="cd16344">
    <property type="entry name" value="LMWPAP"/>
    <property type="match status" value="1"/>
</dbReference>
<evidence type="ECO:0000256" key="5">
    <source>
        <dbReference type="ARBA" id="ARBA00051722"/>
    </source>
</evidence>
<dbReference type="AlphaFoldDB" id="A0A6P1MIJ4"/>
<dbReference type="GO" id="GO:0004725">
    <property type="term" value="F:protein tyrosine phosphatase activity"/>
    <property type="evidence" value="ECO:0007669"/>
    <property type="project" value="UniProtKB-EC"/>
</dbReference>
<dbReference type="KEGG" id="taer:GT409_03815"/>
<comment type="catalytic activity">
    <reaction evidence="5">
        <text>O-phospho-L-tyrosyl-[protein] + H2O = L-tyrosyl-[protein] + phosphate</text>
        <dbReference type="Rhea" id="RHEA:10684"/>
        <dbReference type="Rhea" id="RHEA-COMP:10136"/>
        <dbReference type="Rhea" id="RHEA-COMP:20101"/>
        <dbReference type="ChEBI" id="CHEBI:15377"/>
        <dbReference type="ChEBI" id="CHEBI:43474"/>
        <dbReference type="ChEBI" id="CHEBI:46858"/>
        <dbReference type="ChEBI" id="CHEBI:61978"/>
        <dbReference type="EC" id="3.1.3.48"/>
    </reaction>
</comment>
<dbReference type="Proteomes" id="UP000464954">
    <property type="component" value="Chromosome"/>
</dbReference>
<name>A0A6P1MIJ4_9BACT</name>
<evidence type="ECO:0000256" key="6">
    <source>
        <dbReference type="PIRSR" id="PIRSR617867-1"/>
    </source>
</evidence>
<evidence type="ECO:0000256" key="1">
    <source>
        <dbReference type="ARBA" id="ARBA00011063"/>
    </source>
</evidence>
<evidence type="ECO:0000259" key="7">
    <source>
        <dbReference type="SMART" id="SM00226"/>
    </source>
</evidence>
<feature type="active site" description="Nucleophile" evidence="6">
    <location>
        <position position="12"/>
    </location>
</feature>
<keyword evidence="9" id="KW-1185">Reference proteome</keyword>
<dbReference type="Gene3D" id="3.40.50.2300">
    <property type="match status" value="1"/>
</dbReference>
<dbReference type="PANTHER" id="PTHR11717">
    <property type="entry name" value="LOW MOLECULAR WEIGHT PROTEIN TYROSINE PHOSPHATASE"/>
    <property type="match status" value="1"/>
</dbReference>
<comment type="similarity">
    <text evidence="1">Belongs to the low molecular weight phosphotyrosine protein phosphatase family.</text>
</comment>
<feature type="active site" evidence="6">
    <location>
        <position position="18"/>
    </location>
</feature>
<dbReference type="InterPro" id="IPR050438">
    <property type="entry name" value="LMW_PTPase"/>
</dbReference>
<evidence type="ECO:0000256" key="3">
    <source>
        <dbReference type="ARBA" id="ARBA00022801"/>
    </source>
</evidence>
<dbReference type="InterPro" id="IPR017867">
    <property type="entry name" value="Tyr_phospatase_low_mol_wt"/>
</dbReference>
<reference evidence="8 9" key="1">
    <citation type="submission" date="2020-01" db="EMBL/GenBank/DDBJ databases">
        <title>Ponticoccus aerotolerans gen. nov., sp. nov., an anaerobic bacterium and proposal of Ponticoccusceae fam. nov., Ponticoccusles ord. nov. and Ponticoccuse classis nov. in the phylum Kiritimatiellaeota.</title>
        <authorList>
            <person name="Zhou L.Y."/>
            <person name="Du Z.J."/>
        </authorList>
    </citation>
    <scope>NUCLEOTIDE SEQUENCE [LARGE SCALE GENOMIC DNA]</scope>
    <source>
        <strain evidence="8 9">S-5007</strain>
    </source>
</reference>
<keyword evidence="4" id="KW-0904">Protein phosphatase</keyword>
<evidence type="ECO:0000256" key="2">
    <source>
        <dbReference type="ARBA" id="ARBA00013064"/>
    </source>
</evidence>
<protein>
    <recommendedName>
        <fullName evidence="2">protein-tyrosine-phosphatase</fullName>
        <ecNumber evidence="2">3.1.3.48</ecNumber>
    </recommendedName>
</protein>
<accession>A0A6P1MIJ4</accession>
<dbReference type="InterPro" id="IPR036196">
    <property type="entry name" value="Ptyr_pPase_sf"/>
</dbReference>
<dbReference type="EC" id="3.1.3.48" evidence="2"/>
<dbReference type="SUPFAM" id="SSF52788">
    <property type="entry name" value="Phosphotyrosine protein phosphatases I"/>
    <property type="match status" value="1"/>
</dbReference>
<dbReference type="EMBL" id="CP047593">
    <property type="protein sequence ID" value="QHI70875.1"/>
    <property type="molecule type" value="Genomic_DNA"/>
</dbReference>
<organism evidence="8 9">
    <name type="scientific">Tichowtungia aerotolerans</name>
    <dbReference type="NCBI Taxonomy" id="2697043"/>
    <lineage>
        <taxon>Bacteria</taxon>
        <taxon>Pseudomonadati</taxon>
        <taxon>Kiritimatiellota</taxon>
        <taxon>Tichowtungiia</taxon>
        <taxon>Tichowtungiales</taxon>
        <taxon>Tichowtungiaceae</taxon>
        <taxon>Tichowtungia</taxon>
    </lineage>
</organism>
<feature type="domain" description="Phosphotyrosine protein phosphatase I" evidence="7">
    <location>
        <begin position="6"/>
        <end position="150"/>
    </location>
</feature>
<proteinExistence type="inferred from homology"/>
<feature type="active site" description="Proton donor" evidence="6">
    <location>
        <position position="124"/>
    </location>
</feature>
<dbReference type="Pfam" id="PF01451">
    <property type="entry name" value="LMWPc"/>
    <property type="match status" value="1"/>
</dbReference>
<gene>
    <name evidence="8" type="ORF">GT409_03815</name>
</gene>
<keyword evidence="3" id="KW-0378">Hydrolase</keyword>
<evidence type="ECO:0000256" key="4">
    <source>
        <dbReference type="ARBA" id="ARBA00022912"/>
    </source>
</evidence>
<evidence type="ECO:0000313" key="9">
    <source>
        <dbReference type="Proteomes" id="UP000464954"/>
    </source>
</evidence>
<dbReference type="InterPro" id="IPR023485">
    <property type="entry name" value="Ptyr_pPase"/>
</dbReference>
<dbReference type="PRINTS" id="PR00719">
    <property type="entry name" value="LMWPTPASE"/>
</dbReference>
<sequence length="159" mass="17219">MSETKKLLIFVCTGNTCRSPMAEGLLRARLPDNCGWEVMSAGVCAAEGWPVSEHAITALREKKIDISGLTSTTLTPDLIERADLLVTMTSGHQAAVLAAVPESQDKVFLLKSFGVAKCAADIDDPVGGSLDLYRRVRDEIDAALPDLILYMMEHRGTEL</sequence>